<organism evidence="3 4">
    <name type="scientific">Massilia agri</name>
    <dbReference type="NCBI Taxonomy" id="1886785"/>
    <lineage>
        <taxon>Bacteria</taxon>
        <taxon>Pseudomonadati</taxon>
        <taxon>Pseudomonadota</taxon>
        <taxon>Betaproteobacteria</taxon>
        <taxon>Burkholderiales</taxon>
        <taxon>Oxalobacteraceae</taxon>
        <taxon>Telluria group</taxon>
        <taxon>Massilia</taxon>
    </lineage>
</organism>
<sequence length="333" mass="38276">MIRLITKQEFPTERRDPLLDYQAYQVEAEDLTSRIPKAAKRLSDPDWIKGKDIATLLRLTRARAEYSLDLLSLSYSAGARIDELAGFLPNVLAYYEEYAMYSEAYNASPEGSRNPAPHLALADVDFHRASRLLCFAILLGWQELVPRVMDIVDYKNPVRDGMLERLAARFVERPSPPPSECVRHLPYYKTLRIFDAGPSERPGMMSEYLDDWYEASRREPYHGMHGAPRFQGYWSWESGAITAVLGIDDTMYREKPFYPREIVDFYQQRLAATDAQNRPQAKEIRAKAGDRCPIGGTWESVGIPAEREQYAQGTEMRQLGSPYGLTVWRYVKK</sequence>
<feature type="domain" description="PoNi C-terminal" evidence="2">
    <location>
        <begin position="160"/>
        <end position="261"/>
    </location>
</feature>
<keyword evidence="4" id="KW-1185">Reference proteome</keyword>
<dbReference type="Gene3D" id="1.10.3920.10">
    <property type="entry name" value="PA2201 C-terminal domain-like"/>
    <property type="match status" value="1"/>
</dbReference>
<feature type="domain" description="PoNi N-terminal" evidence="1">
    <location>
        <begin position="15"/>
        <end position="141"/>
    </location>
</feature>
<dbReference type="Proteomes" id="UP001206572">
    <property type="component" value="Unassembled WGS sequence"/>
</dbReference>
<evidence type="ECO:0000313" key="4">
    <source>
        <dbReference type="Proteomes" id="UP001206572"/>
    </source>
</evidence>
<comment type="caution">
    <text evidence="3">The sequence shown here is derived from an EMBL/GenBank/DDBJ whole genome shotgun (WGS) entry which is preliminary data.</text>
</comment>
<dbReference type="RefSeq" id="WP_258829128.1">
    <property type="nucleotide sequence ID" value="NZ_JANUHA010000013.1"/>
</dbReference>
<dbReference type="InterPro" id="IPR015024">
    <property type="entry name" value="PoNi_N"/>
</dbReference>
<proteinExistence type="predicted"/>
<dbReference type="InterPro" id="IPR028983">
    <property type="entry name" value="PA2201-like_C"/>
</dbReference>
<name>A0ABT2APP9_9BURK</name>
<evidence type="ECO:0000313" key="3">
    <source>
        <dbReference type="EMBL" id="MCS0598111.1"/>
    </source>
</evidence>
<dbReference type="Pfam" id="PF08928">
    <property type="entry name" value="PoNi_N"/>
    <property type="match status" value="1"/>
</dbReference>
<dbReference type="InterPro" id="IPR015025">
    <property type="entry name" value="PoNi_C"/>
</dbReference>
<protein>
    <submittedName>
        <fullName evidence="3">DUF1911 domain-containing protein</fullName>
    </submittedName>
</protein>
<gene>
    <name evidence="3" type="ORF">NX780_17310</name>
</gene>
<dbReference type="Pfam" id="PF08929">
    <property type="entry name" value="PoNi_C"/>
    <property type="match status" value="1"/>
</dbReference>
<dbReference type="SUPFAM" id="SSF140731">
    <property type="entry name" value="PA2201 C-terminal domain-like"/>
    <property type="match status" value="1"/>
</dbReference>
<accession>A0ABT2APP9</accession>
<evidence type="ECO:0000259" key="2">
    <source>
        <dbReference type="Pfam" id="PF08929"/>
    </source>
</evidence>
<reference evidence="3 4" key="1">
    <citation type="submission" date="2022-08" db="EMBL/GenBank/DDBJ databases">
        <title>Reclassification of Massilia species as members of the genera Telluria, Duganella, Pseudoduganella, Mokoshia gen. nov. and Zemynaea gen. nov. using orthogonal and non-orthogonal genome-based approaches.</title>
        <authorList>
            <person name="Bowman J.P."/>
        </authorList>
    </citation>
    <scope>NUCLEOTIDE SEQUENCE [LARGE SCALE GENOMIC DNA]</scope>
    <source>
        <strain evidence="3 4">JCM 31661</strain>
    </source>
</reference>
<evidence type="ECO:0000259" key="1">
    <source>
        <dbReference type="Pfam" id="PF08928"/>
    </source>
</evidence>
<dbReference type="EMBL" id="JANUHA010000013">
    <property type="protein sequence ID" value="MCS0598111.1"/>
    <property type="molecule type" value="Genomic_DNA"/>
</dbReference>